<dbReference type="Pfam" id="PF02543">
    <property type="entry name" value="Carbam_trans_N"/>
    <property type="match status" value="1"/>
</dbReference>
<dbReference type="InterPro" id="IPR043129">
    <property type="entry name" value="ATPase_NBD"/>
</dbReference>
<dbReference type="InterPro" id="IPR003696">
    <property type="entry name" value="Carbtransf_dom"/>
</dbReference>
<sequence>MMAVLGIANDMWVSSAALVSQGRVVSAVSEERLNRIKHFRGFPRQAIESVLKHMPVGDSLKAVAISANPMTTLPYAPSRQLGSSRFYAETLYSVPANLSKVLGSDWAADDQLELASGGVPLKFITHHMAHAAAAHYQAESEDNVILTLDGRGERQTGTICTAEGNRITLLQEMNWPHSLGLFYGAITDYLGFRLDLDEYKIMGLAAYGDSKDATGLEMADLVRLVPGGMIELDLNYFDFYLSERELAVSRRFLDRFGPPRKRSEKVDARHAAVALAAQKVLEAAVVHCASTAYDLGGKRDSLAVSGGTFMNSAMNGRLGEATPFKYLYIPSAPDDAGTAIGAALFVEGVRSTHTVPVESALGPLYDDADLRSALERCRVRYTSMDDVGKEVARLISGGKLVGWYHGRSEFGARALGHRSILADPRDPASKDRVNAAVKFREGFRPFAPAVLSTEWDRLFESAHTANSVYMQQAIPMRPQARAALPSVVHVDGTSRAQFVPANCGSPLAALLGGLKAVTGWGVVLNTSFNLADEPIVETPDDAIRTFYSCGLDALALGPFLVTKDY</sequence>
<reference evidence="4 5" key="1">
    <citation type="submission" date="2017-07" db="EMBL/GenBank/DDBJ databases">
        <title>Draft whole genome sequences of clinical Proprionibacteriaceae strains.</title>
        <authorList>
            <person name="Bernier A.-M."/>
            <person name="Bernard K."/>
            <person name="Domingo M.-C."/>
        </authorList>
    </citation>
    <scope>NUCLEOTIDE SEQUENCE [LARGE SCALE GENOMIC DNA]</scope>
    <source>
        <strain evidence="4 5">NML 150081</strain>
    </source>
</reference>
<evidence type="ECO:0000313" key="5">
    <source>
        <dbReference type="Proteomes" id="UP000216300"/>
    </source>
</evidence>
<evidence type="ECO:0008006" key="6">
    <source>
        <dbReference type="Google" id="ProtNLM"/>
    </source>
</evidence>
<dbReference type="PANTHER" id="PTHR34847">
    <property type="entry name" value="NODULATION PROTEIN U"/>
    <property type="match status" value="1"/>
</dbReference>
<dbReference type="Proteomes" id="UP000216300">
    <property type="component" value="Unassembled WGS sequence"/>
</dbReference>
<dbReference type="InterPro" id="IPR051338">
    <property type="entry name" value="NodU/CmcH_Carbamoyltrnsfr"/>
</dbReference>
<evidence type="ECO:0000313" key="4">
    <source>
        <dbReference type="EMBL" id="OYN88185.1"/>
    </source>
</evidence>
<dbReference type="SUPFAM" id="SSF53067">
    <property type="entry name" value="Actin-like ATPase domain"/>
    <property type="match status" value="1"/>
</dbReference>
<dbReference type="EMBL" id="NMVJ01000013">
    <property type="protein sequence ID" value="OYN88185.1"/>
    <property type="molecule type" value="Genomic_DNA"/>
</dbReference>
<protein>
    <recommendedName>
        <fullName evidence="6">Carbamoyltransferase</fullName>
    </recommendedName>
</protein>
<dbReference type="CDD" id="cd24098">
    <property type="entry name" value="ASKHA_NBD_TobZ_N"/>
    <property type="match status" value="1"/>
</dbReference>
<dbReference type="Gene3D" id="3.30.420.40">
    <property type="match status" value="2"/>
</dbReference>
<dbReference type="InterPro" id="IPR038152">
    <property type="entry name" value="Carbam_trans_C_sf"/>
</dbReference>
<dbReference type="InterPro" id="IPR031730">
    <property type="entry name" value="Carbam_trans_C"/>
</dbReference>
<feature type="domain" description="Carbamoyltransferase" evidence="2">
    <location>
        <begin position="5"/>
        <end position="344"/>
    </location>
</feature>
<keyword evidence="5" id="KW-1185">Reference proteome</keyword>
<dbReference type="RefSeq" id="WP_094456125.1">
    <property type="nucleotide sequence ID" value="NZ_NMVJ01000013.1"/>
</dbReference>
<feature type="domain" description="Carbamoyltransferase C-terminal" evidence="3">
    <location>
        <begin position="392"/>
        <end position="563"/>
    </location>
</feature>
<comment type="similarity">
    <text evidence="1">Belongs to the NodU/CmcH family.</text>
</comment>
<dbReference type="Pfam" id="PF16861">
    <property type="entry name" value="Carbam_trans_C"/>
    <property type="match status" value="1"/>
</dbReference>
<gene>
    <name evidence="4" type="ORF">CGZ91_13875</name>
</gene>
<proteinExistence type="inferred from homology"/>
<evidence type="ECO:0000256" key="1">
    <source>
        <dbReference type="ARBA" id="ARBA00006129"/>
    </source>
</evidence>
<evidence type="ECO:0000259" key="3">
    <source>
        <dbReference type="Pfam" id="PF16861"/>
    </source>
</evidence>
<dbReference type="OrthoDB" id="9780777at2"/>
<organism evidence="4 5">
    <name type="scientific">Parenemella sanctibonifatiensis</name>
    <dbReference type="NCBI Taxonomy" id="2016505"/>
    <lineage>
        <taxon>Bacteria</taxon>
        <taxon>Bacillati</taxon>
        <taxon>Actinomycetota</taxon>
        <taxon>Actinomycetes</taxon>
        <taxon>Propionibacteriales</taxon>
        <taxon>Propionibacteriaceae</taxon>
        <taxon>Parenemella</taxon>
    </lineage>
</organism>
<accession>A0A255EF32</accession>
<dbReference type="AlphaFoldDB" id="A0A255EF32"/>
<dbReference type="GO" id="GO:0003824">
    <property type="term" value="F:catalytic activity"/>
    <property type="evidence" value="ECO:0007669"/>
    <property type="project" value="InterPro"/>
</dbReference>
<name>A0A255EF32_9ACTN</name>
<dbReference type="PANTHER" id="PTHR34847:SF1">
    <property type="entry name" value="NODULATION PROTEIN U"/>
    <property type="match status" value="1"/>
</dbReference>
<comment type="caution">
    <text evidence="4">The sequence shown here is derived from an EMBL/GenBank/DDBJ whole genome shotgun (WGS) entry which is preliminary data.</text>
</comment>
<evidence type="ECO:0000259" key="2">
    <source>
        <dbReference type="Pfam" id="PF02543"/>
    </source>
</evidence>
<dbReference type="Gene3D" id="3.90.870.20">
    <property type="entry name" value="Carbamoyltransferase, C-terminal domain"/>
    <property type="match status" value="1"/>
</dbReference>